<dbReference type="PANTHER" id="PTHR11941:SF54">
    <property type="entry name" value="ENOYL-COA HYDRATASE, MITOCHONDRIAL"/>
    <property type="match status" value="1"/>
</dbReference>
<evidence type="ECO:0000256" key="3">
    <source>
        <dbReference type="RuleBase" id="RU003707"/>
    </source>
</evidence>
<protein>
    <submittedName>
        <fullName evidence="4">Enoyl-CoA hydratase/isomerase family protein</fullName>
    </submittedName>
</protein>
<dbReference type="InterPro" id="IPR001753">
    <property type="entry name" value="Enoyl-CoA_hydra/iso"/>
</dbReference>
<accession>A0ABW2IPL5</accession>
<dbReference type="InterPro" id="IPR014748">
    <property type="entry name" value="Enoyl-CoA_hydra_C"/>
</dbReference>
<dbReference type="InterPro" id="IPR018376">
    <property type="entry name" value="Enoyl-CoA_hyd/isom_CS"/>
</dbReference>
<keyword evidence="2" id="KW-0456">Lyase</keyword>
<evidence type="ECO:0000256" key="2">
    <source>
        <dbReference type="ARBA" id="ARBA00023239"/>
    </source>
</evidence>
<organism evidence="4 5">
    <name type="scientific">Hirschia litorea</name>
    <dbReference type="NCBI Taxonomy" id="1199156"/>
    <lineage>
        <taxon>Bacteria</taxon>
        <taxon>Pseudomonadati</taxon>
        <taxon>Pseudomonadota</taxon>
        <taxon>Alphaproteobacteria</taxon>
        <taxon>Hyphomonadales</taxon>
        <taxon>Hyphomonadaceae</taxon>
        <taxon>Hirschia</taxon>
    </lineage>
</organism>
<dbReference type="Gene3D" id="1.10.12.10">
    <property type="entry name" value="Lyase 2-enoyl-coa Hydratase, Chain A, domain 2"/>
    <property type="match status" value="1"/>
</dbReference>
<dbReference type="SUPFAM" id="SSF52096">
    <property type="entry name" value="ClpP/crotonase"/>
    <property type="match status" value="1"/>
</dbReference>
<proteinExistence type="inferred from homology"/>
<comment type="caution">
    <text evidence="4">The sequence shown here is derived from an EMBL/GenBank/DDBJ whole genome shotgun (WGS) entry which is preliminary data.</text>
</comment>
<name>A0ABW2IPL5_9PROT</name>
<keyword evidence="5" id="KW-1185">Reference proteome</keyword>
<comment type="similarity">
    <text evidence="1 3">Belongs to the enoyl-CoA hydratase/isomerase family.</text>
</comment>
<dbReference type="RefSeq" id="WP_382168420.1">
    <property type="nucleotide sequence ID" value="NZ_JBHTBR010000005.1"/>
</dbReference>
<evidence type="ECO:0000313" key="4">
    <source>
        <dbReference type="EMBL" id="MFC7292740.1"/>
    </source>
</evidence>
<dbReference type="PROSITE" id="PS00166">
    <property type="entry name" value="ENOYL_COA_HYDRATASE"/>
    <property type="match status" value="1"/>
</dbReference>
<dbReference type="Pfam" id="PF00378">
    <property type="entry name" value="ECH_1"/>
    <property type="match status" value="1"/>
</dbReference>
<dbReference type="InterPro" id="IPR029045">
    <property type="entry name" value="ClpP/crotonase-like_dom_sf"/>
</dbReference>
<dbReference type="EMBL" id="JBHTBR010000005">
    <property type="protein sequence ID" value="MFC7292740.1"/>
    <property type="molecule type" value="Genomic_DNA"/>
</dbReference>
<dbReference type="Proteomes" id="UP001596492">
    <property type="component" value="Unassembled WGS sequence"/>
</dbReference>
<sequence length="260" mass="27867">MPSDLVSYSVKKRVAYLTFNRPPANAYNLEFMTCFREAVQKADAAKDVGAVIINSSSPKFFCAGADIKEFQSNDTASNQLMVDQANATTQAMEASGKIFIAQIEGHALGGGLEIALACDIRFAAKGSYKLGLPEIKLGLIPGNGGTQRLVRVVGVSRALEILSTGDAFNADQATQWGIINRLTDTDQLEKACFEFAQTIANGPALAVAATKRAVRQGSELSLTAGLHLEKELCAPLYDSHDAKEGFLAFVEKRSPIFKGE</sequence>
<reference evidence="5" key="1">
    <citation type="journal article" date="2019" name="Int. J. Syst. Evol. Microbiol.">
        <title>The Global Catalogue of Microorganisms (GCM) 10K type strain sequencing project: providing services to taxonomists for standard genome sequencing and annotation.</title>
        <authorList>
            <consortium name="The Broad Institute Genomics Platform"/>
            <consortium name="The Broad Institute Genome Sequencing Center for Infectious Disease"/>
            <person name="Wu L."/>
            <person name="Ma J."/>
        </authorList>
    </citation>
    <scope>NUCLEOTIDE SEQUENCE [LARGE SCALE GENOMIC DNA]</scope>
    <source>
        <strain evidence="5">CCUG 51308</strain>
    </source>
</reference>
<evidence type="ECO:0000313" key="5">
    <source>
        <dbReference type="Proteomes" id="UP001596492"/>
    </source>
</evidence>
<dbReference type="Gene3D" id="3.90.226.10">
    <property type="entry name" value="2-enoyl-CoA Hydratase, Chain A, domain 1"/>
    <property type="match status" value="1"/>
</dbReference>
<dbReference type="CDD" id="cd06558">
    <property type="entry name" value="crotonase-like"/>
    <property type="match status" value="1"/>
</dbReference>
<evidence type="ECO:0000256" key="1">
    <source>
        <dbReference type="ARBA" id="ARBA00005254"/>
    </source>
</evidence>
<dbReference type="PANTHER" id="PTHR11941">
    <property type="entry name" value="ENOYL-COA HYDRATASE-RELATED"/>
    <property type="match status" value="1"/>
</dbReference>
<gene>
    <name evidence="4" type="ORF">ACFQS8_13995</name>
</gene>